<feature type="coiled-coil region" evidence="6">
    <location>
        <begin position="189"/>
        <end position="216"/>
    </location>
</feature>
<organism evidence="8 9">
    <name type="scientific">Leptidea sinapis</name>
    <dbReference type="NCBI Taxonomy" id="189913"/>
    <lineage>
        <taxon>Eukaryota</taxon>
        <taxon>Metazoa</taxon>
        <taxon>Ecdysozoa</taxon>
        <taxon>Arthropoda</taxon>
        <taxon>Hexapoda</taxon>
        <taxon>Insecta</taxon>
        <taxon>Pterygota</taxon>
        <taxon>Neoptera</taxon>
        <taxon>Endopterygota</taxon>
        <taxon>Lepidoptera</taxon>
        <taxon>Glossata</taxon>
        <taxon>Ditrysia</taxon>
        <taxon>Papilionoidea</taxon>
        <taxon>Pieridae</taxon>
        <taxon>Dismorphiinae</taxon>
        <taxon>Leptidea</taxon>
    </lineage>
</organism>
<accession>A0A5E4PXP7</accession>
<dbReference type="EMBL" id="FZQP02000682">
    <property type="protein sequence ID" value="VVC90045.1"/>
    <property type="molecule type" value="Genomic_DNA"/>
</dbReference>
<reference evidence="8 9" key="1">
    <citation type="submission" date="2017-07" db="EMBL/GenBank/DDBJ databases">
        <authorList>
            <person name="Talla V."/>
            <person name="Backstrom N."/>
        </authorList>
    </citation>
    <scope>NUCLEOTIDE SEQUENCE [LARGE SCALE GENOMIC DNA]</scope>
</reference>
<proteinExistence type="predicted"/>
<protein>
    <recommendedName>
        <fullName evidence="2">Regulatory protein zeste</fullName>
    </recommendedName>
</protein>
<dbReference type="Pfam" id="PF13873">
    <property type="entry name" value="Myb_DNA-bind_5"/>
    <property type="match status" value="1"/>
</dbReference>
<keyword evidence="9" id="KW-1185">Reference proteome</keyword>
<evidence type="ECO:0000259" key="7">
    <source>
        <dbReference type="Pfam" id="PF13873"/>
    </source>
</evidence>
<dbReference type="Proteomes" id="UP000324832">
    <property type="component" value="Unassembled WGS sequence"/>
</dbReference>
<keyword evidence="3" id="KW-0805">Transcription regulation</keyword>
<evidence type="ECO:0000256" key="3">
    <source>
        <dbReference type="ARBA" id="ARBA00023015"/>
    </source>
</evidence>
<comment type="subunit">
    <text evidence="1">Self-associates forming complexes of several hundred monomers.</text>
</comment>
<evidence type="ECO:0000256" key="4">
    <source>
        <dbReference type="ARBA" id="ARBA00023163"/>
    </source>
</evidence>
<dbReference type="PANTHER" id="PTHR21411">
    <property type="entry name" value="APONTIC"/>
    <property type="match status" value="1"/>
</dbReference>
<evidence type="ECO:0000256" key="1">
    <source>
        <dbReference type="ARBA" id="ARBA00011764"/>
    </source>
</evidence>
<dbReference type="AlphaFoldDB" id="A0A5E4PXP7"/>
<keyword evidence="6" id="KW-0175">Coiled coil</keyword>
<dbReference type="PANTHER" id="PTHR21411:SF0">
    <property type="entry name" value="REGULATORY PROTEIN ZESTE"/>
    <property type="match status" value="1"/>
</dbReference>
<evidence type="ECO:0000256" key="6">
    <source>
        <dbReference type="SAM" id="Coils"/>
    </source>
</evidence>
<gene>
    <name evidence="8" type="ORF">LSINAPIS_LOCUS3045</name>
</gene>
<dbReference type="OrthoDB" id="7489964at2759"/>
<name>A0A5E4PXP7_9NEOP</name>
<evidence type="ECO:0000256" key="2">
    <source>
        <dbReference type="ARBA" id="ARBA00016807"/>
    </source>
</evidence>
<evidence type="ECO:0000313" key="8">
    <source>
        <dbReference type="EMBL" id="VVC90045.1"/>
    </source>
</evidence>
<evidence type="ECO:0000256" key="5">
    <source>
        <dbReference type="ARBA" id="ARBA00025466"/>
    </source>
</evidence>
<comment type="function">
    <text evidence="5">Involved in transvection phenomena (= synapsis-dependent gene expression), where the synaptic pairing of chromosomes carrying genes with which zeste interacts influences the expression of these genes. Zeste binds to DNA and stimulates transcription from a nearby promoter.</text>
</comment>
<sequence length="216" mass="24836">MAQNCSIKGRPLSKDDVICLLDLIDKHEVITSKKTDATNNRMKEEAWKSLAYEFSEIAGEIRRPEQLRLKWENLKKAARKRNAMIRQNKFKTRGGKMYIPPDEALDRVASMLDDTCVIVDVKTECTSRDDDTVEVESENDAIKTDCKNFTAKRIVFNTPNNSLNKRRRLSDLHKAQLSKELAMASYFQAKTEKIRLENLKLELEIQQLQNSAANSN</sequence>
<dbReference type="InterPro" id="IPR028002">
    <property type="entry name" value="Myb_DNA-bind_5"/>
</dbReference>
<feature type="domain" description="Myb/SANT-like DNA-binding" evidence="7">
    <location>
        <begin position="14"/>
        <end position="81"/>
    </location>
</feature>
<evidence type="ECO:0000313" key="9">
    <source>
        <dbReference type="Proteomes" id="UP000324832"/>
    </source>
</evidence>
<keyword evidence="4" id="KW-0804">Transcription</keyword>